<gene>
    <name evidence="1" type="ORF">HPB48_004600</name>
</gene>
<dbReference type="EMBL" id="JABSTR010000003">
    <property type="protein sequence ID" value="KAH9365697.1"/>
    <property type="molecule type" value="Genomic_DNA"/>
</dbReference>
<dbReference type="VEuPathDB" id="VectorBase:HLOH_053015"/>
<keyword evidence="2" id="KW-1185">Reference proteome</keyword>
<protein>
    <submittedName>
        <fullName evidence="1">Uncharacterized protein</fullName>
    </submittedName>
</protein>
<reference evidence="1 2" key="1">
    <citation type="journal article" date="2020" name="Cell">
        <title>Large-Scale Comparative Analyses of Tick Genomes Elucidate Their Genetic Diversity and Vector Capacities.</title>
        <authorList>
            <consortium name="Tick Genome and Microbiome Consortium (TIGMIC)"/>
            <person name="Jia N."/>
            <person name="Wang J."/>
            <person name="Shi W."/>
            <person name="Du L."/>
            <person name="Sun Y."/>
            <person name="Zhan W."/>
            <person name="Jiang J.F."/>
            <person name="Wang Q."/>
            <person name="Zhang B."/>
            <person name="Ji P."/>
            <person name="Bell-Sakyi L."/>
            <person name="Cui X.M."/>
            <person name="Yuan T.T."/>
            <person name="Jiang B.G."/>
            <person name="Yang W.F."/>
            <person name="Lam T.T."/>
            <person name="Chang Q.C."/>
            <person name="Ding S.J."/>
            <person name="Wang X.J."/>
            <person name="Zhu J.G."/>
            <person name="Ruan X.D."/>
            <person name="Zhao L."/>
            <person name="Wei J.T."/>
            <person name="Ye R.Z."/>
            <person name="Que T.C."/>
            <person name="Du C.H."/>
            <person name="Zhou Y.H."/>
            <person name="Cheng J.X."/>
            <person name="Dai P.F."/>
            <person name="Guo W.B."/>
            <person name="Han X.H."/>
            <person name="Huang E.J."/>
            <person name="Li L.F."/>
            <person name="Wei W."/>
            <person name="Gao Y.C."/>
            <person name="Liu J.Z."/>
            <person name="Shao H.Z."/>
            <person name="Wang X."/>
            <person name="Wang C.C."/>
            <person name="Yang T.C."/>
            <person name="Huo Q.B."/>
            <person name="Li W."/>
            <person name="Chen H.Y."/>
            <person name="Chen S.E."/>
            <person name="Zhou L.G."/>
            <person name="Ni X.B."/>
            <person name="Tian J.H."/>
            <person name="Sheng Y."/>
            <person name="Liu T."/>
            <person name="Pan Y.S."/>
            <person name="Xia L.Y."/>
            <person name="Li J."/>
            <person name="Zhao F."/>
            <person name="Cao W.C."/>
        </authorList>
    </citation>
    <scope>NUCLEOTIDE SEQUENCE [LARGE SCALE GENOMIC DNA]</scope>
    <source>
        <strain evidence="1">HaeL-2018</strain>
    </source>
</reference>
<dbReference type="AlphaFoldDB" id="A0A9J6FTR5"/>
<comment type="caution">
    <text evidence="1">The sequence shown here is derived from an EMBL/GenBank/DDBJ whole genome shotgun (WGS) entry which is preliminary data.</text>
</comment>
<sequence>MQIPASKVLPIPVASRLICIRSPRGGGNLRTRIESRLILKKLSKLVTSLVAALWNIIFLDRFGKATVALQKRDLDLPMAVDLLNP</sequence>
<name>A0A9J6FTR5_HAELO</name>
<evidence type="ECO:0000313" key="1">
    <source>
        <dbReference type="EMBL" id="KAH9365697.1"/>
    </source>
</evidence>
<proteinExistence type="predicted"/>
<evidence type="ECO:0000313" key="2">
    <source>
        <dbReference type="Proteomes" id="UP000821853"/>
    </source>
</evidence>
<accession>A0A9J6FTR5</accession>
<organism evidence="1 2">
    <name type="scientific">Haemaphysalis longicornis</name>
    <name type="common">Bush tick</name>
    <dbReference type="NCBI Taxonomy" id="44386"/>
    <lineage>
        <taxon>Eukaryota</taxon>
        <taxon>Metazoa</taxon>
        <taxon>Ecdysozoa</taxon>
        <taxon>Arthropoda</taxon>
        <taxon>Chelicerata</taxon>
        <taxon>Arachnida</taxon>
        <taxon>Acari</taxon>
        <taxon>Parasitiformes</taxon>
        <taxon>Ixodida</taxon>
        <taxon>Ixodoidea</taxon>
        <taxon>Ixodidae</taxon>
        <taxon>Haemaphysalinae</taxon>
        <taxon>Haemaphysalis</taxon>
    </lineage>
</organism>
<dbReference type="Proteomes" id="UP000821853">
    <property type="component" value="Unassembled WGS sequence"/>
</dbReference>